<evidence type="ECO:0000256" key="5">
    <source>
        <dbReference type="ARBA" id="ARBA00022824"/>
    </source>
</evidence>
<keyword evidence="6 9" id="KW-1133">Transmembrane helix</keyword>
<evidence type="ECO:0000256" key="1">
    <source>
        <dbReference type="ARBA" id="ARBA00004477"/>
    </source>
</evidence>
<gene>
    <name evidence="10" type="ORF">RJT34_11414</name>
</gene>
<dbReference type="PANTHER" id="PTHR13085">
    <property type="entry name" value="MICROSOMAL SIGNAL PEPTIDASE 25 KDA SUBUNIT"/>
    <property type="match status" value="1"/>
</dbReference>
<dbReference type="Pfam" id="PF06703">
    <property type="entry name" value="SPC25"/>
    <property type="match status" value="1"/>
</dbReference>
<evidence type="ECO:0000256" key="3">
    <source>
        <dbReference type="ARBA" id="ARBA00017057"/>
    </source>
</evidence>
<evidence type="ECO:0000256" key="7">
    <source>
        <dbReference type="ARBA" id="ARBA00023136"/>
    </source>
</evidence>
<protein>
    <recommendedName>
        <fullName evidence="3 9">Signal peptidase complex subunit 2</fullName>
    </recommendedName>
</protein>
<dbReference type="GO" id="GO:0008233">
    <property type="term" value="F:peptidase activity"/>
    <property type="evidence" value="ECO:0007669"/>
    <property type="project" value="UniProtKB-UniRule"/>
</dbReference>
<accession>A0AAN9JK27</accession>
<proteinExistence type="inferred from homology"/>
<comment type="subcellular location">
    <subcellularLocation>
        <location evidence="1 9">Endoplasmic reticulum membrane</location>
        <topology evidence="1 9">Multi-pass membrane protein</topology>
    </subcellularLocation>
</comment>
<keyword evidence="7 9" id="KW-0472">Membrane</keyword>
<dbReference type="GO" id="GO:0045047">
    <property type="term" value="P:protein targeting to ER"/>
    <property type="evidence" value="ECO:0007669"/>
    <property type="project" value="TreeGrafter"/>
</dbReference>
<dbReference type="Proteomes" id="UP001359559">
    <property type="component" value="Unassembled WGS sequence"/>
</dbReference>
<evidence type="ECO:0000256" key="6">
    <source>
        <dbReference type="ARBA" id="ARBA00022989"/>
    </source>
</evidence>
<comment type="similarity">
    <text evidence="2 9">Belongs to the SPCS2 family.</text>
</comment>
<sequence>MASKAPKKANLLDHHSIKHILDESVSEVVTSRGYVEDVRLSNVRLLIGAVIIVIALFAQFYKKKFPENKDFLVACIALYPSPLYFISFLCEGMVDLIIYTKEKNAILFTYPPVGSFTSTGLVVSSKLPRFSDLYTLTIASADPKSISANEPVHFTKSVTEWFTKDGILVEGLFWKDVEALIVKYTKEPKKSKDALSLRGDSIPKGIPYCSSFSVGSVTVESFVVVLLSV</sequence>
<evidence type="ECO:0000256" key="4">
    <source>
        <dbReference type="ARBA" id="ARBA00022692"/>
    </source>
</evidence>
<name>A0AAN9JK27_CLITE</name>
<dbReference type="InterPro" id="IPR009582">
    <property type="entry name" value="Spc2/SPCS2"/>
</dbReference>
<comment type="function">
    <text evidence="8 9">Component of the signal peptidase complex (SPC) which catalyzes the cleavage of N-terminal signal sequences from nascent proteins as they are translocated into the lumen of the endoplasmic reticulum. Enhances the enzymatic activity of SPC and facilitates the interactions between different components of the translocation site.</text>
</comment>
<dbReference type="GO" id="GO:0006465">
    <property type="term" value="P:signal peptide processing"/>
    <property type="evidence" value="ECO:0007669"/>
    <property type="project" value="UniProtKB-UniRule"/>
</dbReference>
<dbReference type="PANTHER" id="PTHR13085:SF0">
    <property type="entry name" value="SIGNAL PEPTIDASE COMPLEX SUBUNIT 2"/>
    <property type="match status" value="1"/>
</dbReference>
<evidence type="ECO:0000256" key="8">
    <source>
        <dbReference type="ARBA" id="ARBA00045608"/>
    </source>
</evidence>
<keyword evidence="11" id="KW-1185">Reference proteome</keyword>
<dbReference type="GO" id="GO:0005787">
    <property type="term" value="C:signal peptidase complex"/>
    <property type="evidence" value="ECO:0007669"/>
    <property type="project" value="UniProtKB-UniRule"/>
</dbReference>
<evidence type="ECO:0000313" key="11">
    <source>
        <dbReference type="Proteomes" id="UP001359559"/>
    </source>
</evidence>
<comment type="caution">
    <text evidence="10">The sequence shown here is derived from an EMBL/GenBank/DDBJ whole genome shotgun (WGS) entry which is preliminary data.</text>
</comment>
<keyword evidence="5 9" id="KW-0256">Endoplasmic reticulum</keyword>
<dbReference type="AlphaFoldDB" id="A0AAN9JK27"/>
<keyword evidence="4 9" id="KW-0812">Transmembrane</keyword>
<organism evidence="10 11">
    <name type="scientific">Clitoria ternatea</name>
    <name type="common">Butterfly pea</name>
    <dbReference type="NCBI Taxonomy" id="43366"/>
    <lineage>
        <taxon>Eukaryota</taxon>
        <taxon>Viridiplantae</taxon>
        <taxon>Streptophyta</taxon>
        <taxon>Embryophyta</taxon>
        <taxon>Tracheophyta</taxon>
        <taxon>Spermatophyta</taxon>
        <taxon>Magnoliopsida</taxon>
        <taxon>eudicotyledons</taxon>
        <taxon>Gunneridae</taxon>
        <taxon>Pentapetalae</taxon>
        <taxon>rosids</taxon>
        <taxon>fabids</taxon>
        <taxon>Fabales</taxon>
        <taxon>Fabaceae</taxon>
        <taxon>Papilionoideae</taxon>
        <taxon>50 kb inversion clade</taxon>
        <taxon>NPAAA clade</taxon>
        <taxon>indigoferoid/millettioid clade</taxon>
        <taxon>Phaseoleae</taxon>
        <taxon>Clitoria</taxon>
    </lineage>
</organism>
<evidence type="ECO:0000256" key="2">
    <source>
        <dbReference type="ARBA" id="ARBA00007324"/>
    </source>
</evidence>
<dbReference type="EMBL" id="JAYKXN010000003">
    <property type="protein sequence ID" value="KAK7300567.1"/>
    <property type="molecule type" value="Genomic_DNA"/>
</dbReference>
<reference evidence="10 11" key="1">
    <citation type="submission" date="2024-01" db="EMBL/GenBank/DDBJ databases">
        <title>The genomes of 5 underutilized Papilionoideae crops provide insights into root nodulation and disease resistance.</title>
        <authorList>
            <person name="Yuan L."/>
        </authorList>
    </citation>
    <scope>NUCLEOTIDE SEQUENCE [LARGE SCALE GENOMIC DNA]</scope>
    <source>
        <strain evidence="10">LY-2023</strain>
        <tissue evidence="10">Leaf</tissue>
    </source>
</reference>
<evidence type="ECO:0000256" key="9">
    <source>
        <dbReference type="RuleBase" id="RU368033"/>
    </source>
</evidence>
<feature type="transmembrane region" description="Helical" evidence="9">
    <location>
        <begin position="42"/>
        <end position="61"/>
    </location>
</feature>
<evidence type="ECO:0000313" key="10">
    <source>
        <dbReference type="EMBL" id="KAK7300567.1"/>
    </source>
</evidence>
<feature type="transmembrane region" description="Helical" evidence="9">
    <location>
        <begin position="81"/>
        <end position="99"/>
    </location>
</feature>